<reference evidence="1" key="1">
    <citation type="submission" date="2019-08" db="EMBL/GenBank/DDBJ databases">
        <authorList>
            <person name="Kucharzyk K."/>
            <person name="Murdoch R.W."/>
            <person name="Higgins S."/>
            <person name="Loffler F."/>
        </authorList>
    </citation>
    <scope>NUCLEOTIDE SEQUENCE</scope>
</reference>
<name>A0A645FJR4_9ZZZZ</name>
<protein>
    <recommendedName>
        <fullName evidence="2">Adenosylcobinamide kinase</fullName>
    </recommendedName>
</protein>
<evidence type="ECO:0000313" key="1">
    <source>
        <dbReference type="EMBL" id="MPN12473.1"/>
    </source>
</evidence>
<dbReference type="InterPro" id="IPR003203">
    <property type="entry name" value="CobU/CobP"/>
</dbReference>
<dbReference type="GO" id="GO:0000166">
    <property type="term" value="F:nucleotide binding"/>
    <property type="evidence" value="ECO:0007669"/>
    <property type="project" value="InterPro"/>
</dbReference>
<accession>A0A645FJR4</accession>
<dbReference type="GO" id="GO:0043752">
    <property type="term" value="F:adenosylcobinamide kinase activity"/>
    <property type="evidence" value="ECO:0007669"/>
    <property type="project" value="InterPro"/>
</dbReference>
<dbReference type="InterPro" id="IPR027417">
    <property type="entry name" value="P-loop_NTPase"/>
</dbReference>
<dbReference type="Gene3D" id="3.40.50.300">
    <property type="entry name" value="P-loop containing nucleotide triphosphate hydrolases"/>
    <property type="match status" value="1"/>
</dbReference>
<sequence length="114" mass="12300">MVLVIGGTGSGKLDYVKSLGYSQEEIADGLIDGRSVVYHLQNIVFDDPDRAPELLDVLLEKEVVVCDEVGSGIIPLSARERQAREATGRLCIQLAKHASRVVRLVCGIPTVIKG</sequence>
<comment type="caution">
    <text evidence="1">The sequence shown here is derived from an EMBL/GenBank/DDBJ whole genome shotgun (WGS) entry which is preliminary data.</text>
</comment>
<dbReference type="SUPFAM" id="SSF52540">
    <property type="entry name" value="P-loop containing nucleoside triphosphate hydrolases"/>
    <property type="match status" value="1"/>
</dbReference>
<proteinExistence type="predicted"/>
<gene>
    <name evidence="1" type="ORF">SDC9_159791</name>
</gene>
<dbReference type="Pfam" id="PF02283">
    <property type="entry name" value="CobU"/>
    <property type="match status" value="1"/>
</dbReference>
<dbReference type="EMBL" id="VSSQ01058825">
    <property type="protein sequence ID" value="MPN12473.1"/>
    <property type="molecule type" value="Genomic_DNA"/>
</dbReference>
<dbReference type="GO" id="GO:0009236">
    <property type="term" value="P:cobalamin biosynthetic process"/>
    <property type="evidence" value="ECO:0007669"/>
    <property type="project" value="InterPro"/>
</dbReference>
<dbReference type="AlphaFoldDB" id="A0A645FJR4"/>
<evidence type="ECO:0008006" key="2">
    <source>
        <dbReference type="Google" id="ProtNLM"/>
    </source>
</evidence>
<organism evidence="1">
    <name type="scientific">bioreactor metagenome</name>
    <dbReference type="NCBI Taxonomy" id="1076179"/>
    <lineage>
        <taxon>unclassified sequences</taxon>
        <taxon>metagenomes</taxon>
        <taxon>ecological metagenomes</taxon>
    </lineage>
</organism>